<dbReference type="AlphaFoldDB" id="A0A2T4YRD4"/>
<feature type="region of interest" description="Disordered" evidence="1">
    <location>
        <begin position="296"/>
        <end position="331"/>
    </location>
</feature>
<sequence length="525" mass="54807">MSDLLFLAHRVPFPPDRGDKIRSFHVLRYLGARMRVHLVAFADDAADRDPPVAFTDMLASCTILPRGKSQARAGLEALATGKPVSLTAFASPAMQAAVDRVLPRVDGIYCFSGQMAQYLPDEGPRVVMDFVDMDSAKFAGFADDSRGPMRWMMRREARLLGAFEQEIAARVSASLFVSEAEATLFRTGGATGRILAVENGIDSATFDPAGQAGNAGKAGRAGQAAPPSHHPGEGRGPVGKVAVTTDSPSLSTSPNWTPASAGEVKGRANGATGHVLAVENGIDSTTFDPAAYTGQAATPFHHPGEGRGPVGKAAVTPDSPSPSTSPNWTPASVGEVKSKAVLSEAHADPLIVFTGQMDYRPNIDAVTWFARDILPTILTRHPTARFAIVGRAPTPAVQALAGDAVIVTGAVDDVRGWLAAADVCVAPLKLARGIQNKVLEAMAMARPVVASAAAAEGIDHAGTIRVAADASEFAAQLLALFDAPTDAAELGRAARAQVLRRYGWDARLAPLDALFGVEGSGRTPS</sequence>
<dbReference type="RefSeq" id="WP_244180636.1">
    <property type="nucleotide sequence ID" value="NZ_PZZN01000002.1"/>
</dbReference>
<evidence type="ECO:0000256" key="1">
    <source>
        <dbReference type="SAM" id="MobiDB-lite"/>
    </source>
</evidence>
<name>A0A2T4YRD4_9SPHN</name>
<feature type="compositionally biased region" description="Low complexity" evidence="1">
    <location>
        <begin position="313"/>
        <end position="331"/>
    </location>
</feature>
<dbReference type="CDD" id="cd03801">
    <property type="entry name" value="GT4_PimA-like"/>
    <property type="match status" value="1"/>
</dbReference>
<dbReference type="EMBL" id="PZZN01000002">
    <property type="protein sequence ID" value="PTM46083.1"/>
    <property type="molecule type" value="Genomic_DNA"/>
</dbReference>
<protein>
    <submittedName>
        <fullName evidence="2">Glycosyl transferase family 1</fullName>
    </submittedName>
</protein>
<dbReference type="Pfam" id="PF13692">
    <property type="entry name" value="Glyco_trans_1_4"/>
    <property type="match status" value="1"/>
</dbReference>
<dbReference type="PANTHER" id="PTHR12526">
    <property type="entry name" value="GLYCOSYLTRANSFERASE"/>
    <property type="match status" value="1"/>
</dbReference>
<feature type="compositionally biased region" description="Polar residues" evidence="1">
    <location>
        <begin position="244"/>
        <end position="258"/>
    </location>
</feature>
<keyword evidence="3" id="KW-1185">Reference proteome</keyword>
<feature type="region of interest" description="Disordered" evidence="1">
    <location>
        <begin position="207"/>
        <end position="267"/>
    </location>
</feature>
<gene>
    <name evidence="2" type="ORF">C8J24_2321</name>
</gene>
<organism evidence="2 3">
    <name type="scientific">Sphingomonas aerolata</name>
    <dbReference type="NCBI Taxonomy" id="185951"/>
    <lineage>
        <taxon>Bacteria</taxon>
        <taxon>Pseudomonadati</taxon>
        <taxon>Pseudomonadota</taxon>
        <taxon>Alphaproteobacteria</taxon>
        <taxon>Sphingomonadales</taxon>
        <taxon>Sphingomonadaceae</taxon>
        <taxon>Sphingomonas</taxon>
    </lineage>
</organism>
<evidence type="ECO:0000313" key="3">
    <source>
        <dbReference type="Proteomes" id="UP000240996"/>
    </source>
</evidence>
<reference evidence="2 3" key="1">
    <citation type="submission" date="2018-04" db="EMBL/GenBank/DDBJ databases">
        <title>Genomic Encyclopedia of Type Strains, Phase III (KMG-III): the genomes of soil and plant-associated and newly described type strains.</title>
        <authorList>
            <person name="Whitman W."/>
        </authorList>
    </citation>
    <scope>NUCLEOTIDE SEQUENCE [LARGE SCALE GENOMIC DNA]</scope>
    <source>
        <strain evidence="2 3">NW12</strain>
    </source>
</reference>
<proteinExistence type="predicted"/>
<keyword evidence="2" id="KW-0808">Transferase</keyword>
<evidence type="ECO:0000313" key="2">
    <source>
        <dbReference type="EMBL" id="PTM46083.1"/>
    </source>
</evidence>
<dbReference type="PANTHER" id="PTHR12526:SF600">
    <property type="entry name" value="GLYCOSYL TRANSFERASE GROUP 1"/>
    <property type="match status" value="1"/>
</dbReference>
<dbReference type="GO" id="GO:0016757">
    <property type="term" value="F:glycosyltransferase activity"/>
    <property type="evidence" value="ECO:0007669"/>
    <property type="project" value="TreeGrafter"/>
</dbReference>
<dbReference type="SUPFAM" id="SSF53756">
    <property type="entry name" value="UDP-Glycosyltransferase/glycogen phosphorylase"/>
    <property type="match status" value="1"/>
</dbReference>
<accession>A0A2T4YRD4</accession>
<dbReference type="Proteomes" id="UP000240996">
    <property type="component" value="Unassembled WGS sequence"/>
</dbReference>
<comment type="caution">
    <text evidence="2">The sequence shown here is derived from an EMBL/GenBank/DDBJ whole genome shotgun (WGS) entry which is preliminary data.</text>
</comment>
<dbReference type="Gene3D" id="3.40.50.2000">
    <property type="entry name" value="Glycogen Phosphorylase B"/>
    <property type="match status" value="1"/>
</dbReference>